<dbReference type="InterPro" id="IPR023214">
    <property type="entry name" value="HAD_sf"/>
</dbReference>
<dbReference type="SUPFAM" id="SSF56784">
    <property type="entry name" value="HAD-like"/>
    <property type="match status" value="2"/>
</dbReference>
<dbReference type="Pfam" id="PF13242">
    <property type="entry name" value="Hydrolase_like"/>
    <property type="match status" value="1"/>
</dbReference>
<evidence type="ECO:0000256" key="2">
    <source>
        <dbReference type="SAM" id="SignalP"/>
    </source>
</evidence>
<sequence>MSTCLAVLIAGPLGEVLGLEAQFEHLVNLNGLATVELCLAAQIACIGVVNDGAKRLCAEGDVRDLTGDNVGGGLSTYTCSCSDEHHAYAEVPFLVKHAIRVRRRSGALVHGKQPLPGAGVALRTLVDKDIPFILLTNGGGKTEAEHAALLSERLGGVPISEGQFGQSHTPFRALVPRYRDATVLALGGCGDAVRRVAQHYGFRHVVTTSNVFRRGDRVHPFPEMTRATGASTCRSWSTSCSRPAALWARAPRATATPACPTAATSRTASRRCTSATRTSSGRRSTRTRASGRAPSARPARRLGRRHARARGAAVRGVRQADRDDPVAMTTATGMPVGGEEEAPEIETVSMVGDNPESDICGANSYISARGAAWKSILVESGVHGVGSEPAHEPDFTVADVGKAVAMVLEMGRKDVRQEKDEVAHVGRLIDVVVLEDKDEATESTVTVRELSEGNSDSDGVATPPVLTIEIPAHVAQDLPTVVTIID</sequence>
<dbReference type="Proteomes" id="UP000319257">
    <property type="component" value="Unassembled WGS sequence"/>
</dbReference>
<dbReference type="STRING" id="1093900.A0A507B0T6"/>
<dbReference type="Gene3D" id="3.40.50.1000">
    <property type="entry name" value="HAD superfamily/HAD-like"/>
    <property type="match status" value="3"/>
</dbReference>
<organism evidence="3 4">
    <name type="scientific">Thyridium curvatum</name>
    <dbReference type="NCBI Taxonomy" id="1093900"/>
    <lineage>
        <taxon>Eukaryota</taxon>
        <taxon>Fungi</taxon>
        <taxon>Dikarya</taxon>
        <taxon>Ascomycota</taxon>
        <taxon>Pezizomycotina</taxon>
        <taxon>Sordariomycetes</taxon>
        <taxon>Sordariomycetidae</taxon>
        <taxon>Thyridiales</taxon>
        <taxon>Thyridiaceae</taxon>
        <taxon>Thyridium</taxon>
    </lineage>
</organism>
<comment type="caution">
    <text evidence="3">The sequence shown here is derived from an EMBL/GenBank/DDBJ whole genome shotgun (WGS) entry which is preliminary data.</text>
</comment>
<dbReference type="EMBL" id="SKBQ01000001">
    <property type="protein sequence ID" value="TPX15872.1"/>
    <property type="molecule type" value="Genomic_DNA"/>
</dbReference>
<feature type="compositionally biased region" description="Basic residues" evidence="1">
    <location>
        <begin position="298"/>
        <end position="309"/>
    </location>
</feature>
<dbReference type="InParanoid" id="A0A507B0T6"/>
<dbReference type="InterPro" id="IPR036412">
    <property type="entry name" value="HAD-like_sf"/>
</dbReference>
<accession>A0A507B0T6</accession>
<evidence type="ECO:0000313" key="4">
    <source>
        <dbReference type="Proteomes" id="UP000319257"/>
    </source>
</evidence>
<proteinExistence type="predicted"/>
<dbReference type="OrthoDB" id="270009at2759"/>
<feature type="compositionally biased region" description="Low complexity" evidence="1">
    <location>
        <begin position="252"/>
        <end position="297"/>
    </location>
</feature>
<evidence type="ECO:0000256" key="1">
    <source>
        <dbReference type="SAM" id="MobiDB-lite"/>
    </source>
</evidence>
<name>A0A507B0T6_9PEZI</name>
<reference evidence="3 4" key="1">
    <citation type="submission" date="2019-06" db="EMBL/GenBank/DDBJ databases">
        <title>Draft genome sequence of the filamentous fungus Phialemoniopsis curvata isolated from diesel fuel.</title>
        <authorList>
            <person name="Varaljay V.A."/>
            <person name="Lyon W.J."/>
            <person name="Crouch A.L."/>
            <person name="Drake C.E."/>
            <person name="Hollomon J.M."/>
            <person name="Nadeau L.J."/>
            <person name="Nunn H.S."/>
            <person name="Stevenson B.S."/>
            <person name="Bojanowski C.L."/>
            <person name="Crookes-Goodson W.J."/>
        </authorList>
    </citation>
    <scope>NUCLEOTIDE SEQUENCE [LARGE SCALE GENOMIC DNA]</scope>
    <source>
        <strain evidence="3 4">D216</strain>
    </source>
</reference>
<feature type="region of interest" description="Disordered" evidence="1">
    <location>
        <begin position="252"/>
        <end position="321"/>
    </location>
</feature>
<dbReference type="AlphaFoldDB" id="A0A507B0T6"/>
<gene>
    <name evidence="3" type="ORF">E0L32_000206</name>
</gene>
<dbReference type="InterPro" id="IPR006357">
    <property type="entry name" value="HAD-SF_hydro_IIA"/>
</dbReference>
<evidence type="ECO:0000313" key="3">
    <source>
        <dbReference type="EMBL" id="TPX15872.1"/>
    </source>
</evidence>
<feature type="signal peptide" evidence="2">
    <location>
        <begin position="1"/>
        <end position="18"/>
    </location>
</feature>
<dbReference type="GeneID" id="41967653"/>
<feature type="chain" id="PRO_5021254714" evidence="2">
    <location>
        <begin position="19"/>
        <end position="486"/>
    </location>
</feature>
<keyword evidence="4" id="KW-1185">Reference proteome</keyword>
<dbReference type="RefSeq" id="XP_030997583.1">
    <property type="nucleotide sequence ID" value="XM_031136198.1"/>
</dbReference>
<keyword evidence="2" id="KW-0732">Signal</keyword>
<dbReference type="Pfam" id="PF13344">
    <property type="entry name" value="Hydrolase_6"/>
    <property type="match status" value="1"/>
</dbReference>
<protein>
    <submittedName>
        <fullName evidence="3">Uncharacterized protein</fullName>
    </submittedName>
</protein>